<reference evidence="1 3" key="1">
    <citation type="submission" date="2019-11" db="EMBL/GenBank/DDBJ databases">
        <title>Eggerthellaceae novel genus isolated from the rectal contents of marmort.</title>
        <authorList>
            <person name="Zhang G."/>
        </authorList>
    </citation>
    <scope>NUCLEOTIDE SEQUENCE [LARGE SCALE GENOMIC DNA]</scope>
    <source>
        <strain evidence="3">zg-886</strain>
        <strain evidence="1">Zg-886</strain>
    </source>
</reference>
<evidence type="ECO:0000313" key="4">
    <source>
        <dbReference type="Proteomes" id="UP000671910"/>
    </source>
</evidence>
<dbReference type="EMBL" id="CP072829">
    <property type="protein sequence ID" value="QTU84328.1"/>
    <property type="molecule type" value="Genomic_DNA"/>
</dbReference>
<evidence type="ECO:0000313" key="2">
    <source>
        <dbReference type="EMBL" id="QTU84328.1"/>
    </source>
</evidence>
<sequence length="85" mass="9559">MVKVHGHALKHGLTADEVAYAWENPLRCRQRNGTDDPPLWIAVGVLADGRMAELVGFLDEDGIWCVFHAMVPPTKKFKKELGFTR</sequence>
<dbReference type="Proteomes" id="UP000671910">
    <property type="component" value="Chromosome"/>
</dbReference>
<name>A0A9E6MQQ4_9ACTN</name>
<accession>A0A9E6MQQ4</accession>
<keyword evidence="3" id="KW-1185">Reference proteome</keyword>
<dbReference type="Proteomes" id="UP000636394">
    <property type="component" value="Unassembled WGS sequence"/>
</dbReference>
<organism evidence="2 4">
    <name type="scientific">Xiamenia xianingshaonis</name>
    <dbReference type="NCBI Taxonomy" id="2682776"/>
    <lineage>
        <taxon>Bacteria</taxon>
        <taxon>Bacillati</taxon>
        <taxon>Actinomycetota</taxon>
        <taxon>Coriobacteriia</taxon>
        <taxon>Eggerthellales</taxon>
        <taxon>Eggerthellaceae</taxon>
        <taxon>Xiamenia</taxon>
    </lineage>
</organism>
<evidence type="ECO:0008006" key="5">
    <source>
        <dbReference type="Google" id="ProtNLM"/>
    </source>
</evidence>
<dbReference type="AlphaFoldDB" id="A0A9E6MQQ4"/>
<reference evidence="2" key="2">
    <citation type="submission" date="2021-04" db="EMBL/GenBank/DDBJ databases">
        <title>Novel species in family Eggerthellaceae.</title>
        <authorList>
            <person name="Zhang G."/>
        </authorList>
    </citation>
    <scope>NUCLEOTIDE SEQUENCE</scope>
    <source>
        <strain evidence="2">Zg-886</strain>
    </source>
</reference>
<protein>
    <recommendedName>
        <fullName evidence="5">Toxin</fullName>
    </recommendedName>
</protein>
<dbReference type="RefSeq" id="WP_166339972.1">
    <property type="nucleotide sequence ID" value="NZ_CP072829.1"/>
</dbReference>
<proteinExistence type="predicted"/>
<dbReference type="EMBL" id="WPCR01000009">
    <property type="protein sequence ID" value="NHM14634.1"/>
    <property type="molecule type" value="Genomic_DNA"/>
</dbReference>
<gene>
    <name evidence="1" type="ORF">GMI68_07650</name>
    <name evidence="2" type="ORF">J7S26_08305</name>
</gene>
<evidence type="ECO:0000313" key="1">
    <source>
        <dbReference type="EMBL" id="NHM14634.1"/>
    </source>
</evidence>
<evidence type="ECO:0000313" key="3">
    <source>
        <dbReference type="Proteomes" id="UP000636394"/>
    </source>
</evidence>
<dbReference type="KEGG" id="ebz:J7S26_08305"/>